<comment type="subunit">
    <text evidence="10">Homodimer or homotetramer.</text>
</comment>
<keyword evidence="2 10" id="KW-0349">Heme</keyword>
<feature type="active site" description="Proton acceptor" evidence="10">
    <location>
        <position position="99"/>
    </location>
</feature>
<dbReference type="PRINTS" id="PR00458">
    <property type="entry name" value="PEROXIDASE"/>
</dbReference>
<dbReference type="GO" id="GO:0070301">
    <property type="term" value="P:cellular response to hydrogen peroxide"/>
    <property type="evidence" value="ECO:0007669"/>
    <property type="project" value="TreeGrafter"/>
</dbReference>
<comment type="caution">
    <text evidence="10">Lacks conserved residue(s) required for the propagation of feature annotation.</text>
</comment>
<dbReference type="HAMAP" id="MF_01961">
    <property type="entry name" value="Catal_peroxid"/>
    <property type="match status" value="1"/>
</dbReference>
<reference evidence="13 14" key="1">
    <citation type="journal article" date="2011" name="J. Bacteriol.">
        <title>Genome sequence of Methyloversatilis universalis FAM5T, a methylotrophic representative of the order Rhodocyclales.</title>
        <authorList>
            <person name="Kittichotirat W."/>
            <person name="Good N.M."/>
            <person name="Hall R."/>
            <person name="Bringel F."/>
            <person name="Lajus A."/>
            <person name="Medigue C."/>
            <person name="Smalley N.E."/>
            <person name="Beck D."/>
            <person name="Bumgarner R."/>
            <person name="Vuilleumier S."/>
            <person name="Kalyuzhnaya M.G."/>
        </authorList>
    </citation>
    <scope>NUCLEOTIDE SEQUENCE [LARGE SCALE GENOMIC DNA]</scope>
    <source>
        <strain evidence="14">ATCC BAA-1314 / JCM 13912 / FAM5</strain>
    </source>
</reference>
<dbReference type="RefSeq" id="WP_008060348.1">
    <property type="nucleotide sequence ID" value="NZ_AFHG01000042.1"/>
</dbReference>
<dbReference type="FunFam" id="1.10.420.10:FF:000004">
    <property type="entry name" value="Catalase-peroxidase"/>
    <property type="match status" value="1"/>
</dbReference>
<evidence type="ECO:0000256" key="10">
    <source>
        <dbReference type="HAMAP-Rule" id="MF_01961"/>
    </source>
</evidence>
<keyword evidence="6 10" id="KW-0376">Hydrogen peroxide</keyword>
<dbReference type="STRING" id="1000565.METUNv1_01478"/>
<dbReference type="InterPro" id="IPR002016">
    <property type="entry name" value="Haem_peroxidase"/>
</dbReference>
<evidence type="ECO:0000256" key="7">
    <source>
        <dbReference type="ARBA" id="ARBA00049145"/>
    </source>
</evidence>
<protein>
    <recommendedName>
        <fullName evidence="10 11">Catalase-peroxidase</fullName>
        <shortName evidence="10">CP</shortName>
        <ecNumber evidence="10 11">1.11.1.21</ecNumber>
    </recommendedName>
    <alternativeName>
        <fullName evidence="10">Peroxidase/catalase</fullName>
    </alternativeName>
</protein>
<dbReference type="PRINTS" id="PR00460">
    <property type="entry name" value="BPEROXIDASE"/>
</dbReference>
<comment type="function">
    <text evidence="10">Bifunctional enzyme with both catalase and broad-spectrum peroxidase activity.</text>
</comment>
<dbReference type="PANTHER" id="PTHR30555">
    <property type="entry name" value="HYDROPEROXIDASE I, BIFUNCTIONAL CATALASE-PEROXIDASE"/>
    <property type="match status" value="1"/>
</dbReference>
<dbReference type="EMBL" id="AFHG01000042">
    <property type="protein sequence ID" value="EGK72175.1"/>
    <property type="molecule type" value="Genomic_DNA"/>
</dbReference>
<dbReference type="PROSITE" id="PS00436">
    <property type="entry name" value="PEROXIDASE_2"/>
    <property type="match status" value="1"/>
</dbReference>
<dbReference type="NCBIfam" id="TIGR00198">
    <property type="entry name" value="cat_per_HPI"/>
    <property type="match status" value="1"/>
</dbReference>
<evidence type="ECO:0000256" key="2">
    <source>
        <dbReference type="ARBA" id="ARBA00022617"/>
    </source>
</evidence>
<evidence type="ECO:0000313" key="14">
    <source>
        <dbReference type="Proteomes" id="UP000005019"/>
    </source>
</evidence>
<dbReference type="GO" id="GO:0004096">
    <property type="term" value="F:catalase activity"/>
    <property type="evidence" value="ECO:0007669"/>
    <property type="project" value="UniProtKB-UniRule"/>
</dbReference>
<dbReference type="PANTHER" id="PTHR30555:SF6">
    <property type="entry name" value="CATALASE-PEROXIDASE"/>
    <property type="match status" value="1"/>
</dbReference>
<accession>F5RB39</accession>
<keyword evidence="1 10" id="KW-0575">Peroxidase</keyword>
<dbReference type="Proteomes" id="UP000005019">
    <property type="component" value="Unassembled WGS sequence"/>
</dbReference>
<evidence type="ECO:0000259" key="12">
    <source>
        <dbReference type="PROSITE" id="PS50873"/>
    </source>
</evidence>
<evidence type="ECO:0000256" key="11">
    <source>
        <dbReference type="RuleBase" id="RU003451"/>
    </source>
</evidence>
<dbReference type="eggNOG" id="COG0376">
    <property type="taxonomic scope" value="Bacteria"/>
</dbReference>
<dbReference type="GO" id="GO:0020037">
    <property type="term" value="F:heme binding"/>
    <property type="evidence" value="ECO:0007669"/>
    <property type="project" value="InterPro"/>
</dbReference>
<evidence type="ECO:0000256" key="6">
    <source>
        <dbReference type="ARBA" id="ARBA00023324"/>
    </source>
</evidence>
<dbReference type="CDD" id="cd00649">
    <property type="entry name" value="catalase_peroxidase_1"/>
    <property type="match status" value="1"/>
</dbReference>
<evidence type="ECO:0000256" key="4">
    <source>
        <dbReference type="ARBA" id="ARBA00023002"/>
    </source>
</evidence>
<evidence type="ECO:0000313" key="13">
    <source>
        <dbReference type="EMBL" id="EGK72175.1"/>
    </source>
</evidence>
<keyword evidence="3 10" id="KW-0479">Metal-binding</keyword>
<comment type="caution">
    <text evidence="13">The sequence shown here is derived from an EMBL/GenBank/DDBJ whole genome shotgun (WGS) entry which is preliminary data.</text>
</comment>
<sequence>MNTRDTTPAGRCPVMHGGATSSDINVMSWWPKALNLDILHQHDRKTNPMGEGFEYREEVKKLDFDALRKDVTALMTDSQDWWPADWGHYGGLMIRMAWHAAGTYRVADGRGGGGTGNQRFAPLNSWPDNGNLDKARRLLWPIKKKYGNKLSWADLILYAGTVAYESMGLKTYGFAFGREDIWHPEKDIYWGSEKEWLAKTDNPHSRYSGERDLDNPLAAVMMGLIYVNPEGVDGQPDPLKTAHDVRVTFARMAMDDEETVALTAGGHTVGKAHGNGDAALLGPSPEGAPIEEQGFGWMNHSTRGVGNQAVTSGLEGAWTTHPTKWDDGYFKLLLGYDWELKKSPAGAWQWEPVGIREEDKPVDAENPSVRHNPIMTDADMAMKMDPAYRKISERFHADPAYFSEVFARAWFKLTHRDMGPKTRYIGPQVPAEELTWQDPVPAGRTGYDVAAVKAKIAAASLSVGDMVATAWDSARTFRASDFRGGANGARIRLAPQKDWAANEPERLAKMLAVYERIAAETGASVADVIVLAGNVGIEQAIRAAGFSVEVPFAPGRGDATQAQTDVDSFEVLEPAADGYRNWQPRDYVVTPEELLLDRTQLMGLTAPEMTVLIGGLRVLGANHGGSRHGVFTDRVGALTNDFFVNLTDMANSWKPTGSNTYEIRCRKTGQVKWTATRVDLVFGSNSILRAYAEVYAQDDNREKFVRDFVAAWTKVMNADRYDLN</sequence>
<feature type="domain" description="Plant heme peroxidase family profile" evidence="12">
    <location>
        <begin position="132"/>
        <end position="426"/>
    </location>
</feature>
<comment type="similarity">
    <text evidence="9 10 11">Belongs to the peroxidase family. Peroxidase/catalase subfamily.</text>
</comment>
<dbReference type="InterPro" id="IPR019794">
    <property type="entry name" value="Peroxidases_AS"/>
</dbReference>
<gene>
    <name evidence="10" type="primary">katG</name>
    <name evidence="13" type="ORF">METUNv1_01478</name>
</gene>
<proteinExistence type="inferred from homology"/>
<dbReference type="InterPro" id="IPR000763">
    <property type="entry name" value="Catalase_peroxidase"/>
</dbReference>
<dbReference type="FunFam" id="1.10.520.10:FF:000002">
    <property type="entry name" value="Catalase-peroxidase"/>
    <property type="match status" value="1"/>
</dbReference>
<comment type="cofactor">
    <cofactor evidence="10">
        <name>heme b</name>
        <dbReference type="ChEBI" id="CHEBI:60344"/>
    </cofactor>
    <text evidence="10">Binds 1 heme b (iron(II)-protoporphyrin IX) group per dimer.</text>
</comment>
<evidence type="ECO:0000256" key="9">
    <source>
        <dbReference type="ARBA" id="ARBA00060838"/>
    </source>
</evidence>
<dbReference type="Gene3D" id="1.10.420.10">
    <property type="entry name" value="Peroxidase, domain 2"/>
    <property type="match status" value="2"/>
</dbReference>
<comment type="catalytic activity">
    <reaction evidence="8 10 11">
        <text>H2O2 + AH2 = A + 2 H2O</text>
        <dbReference type="Rhea" id="RHEA:30275"/>
        <dbReference type="ChEBI" id="CHEBI:13193"/>
        <dbReference type="ChEBI" id="CHEBI:15377"/>
        <dbReference type="ChEBI" id="CHEBI:16240"/>
        <dbReference type="ChEBI" id="CHEBI:17499"/>
        <dbReference type="EC" id="1.11.1.21"/>
    </reaction>
</comment>
<dbReference type="PROSITE" id="PS50873">
    <property type="entry name" value="PEROXIDASE_4"/>
    <property type="match status" value="1"/>
</dbReference>
<dbReference type="OrthoDB" id="9759743at2"/>
<keyword evidence="14" id="KW-1185">Reference proteome</keyword>
<dbReference type="NCBIfam" id="NF011635">
    <property type="entry name" value="PRK15061.1"/>
    <property type="match status" value="1"/>
</dbReference>
<evidence type="ECO:0000256" key="5">
    <source>
        <dbReference type="ARBA" id="ARBA00023004"/>
    </source>
</evidence>
<organism evidence="13 14">
    <name type="scientific">Methyloversatilis universalis (strain ATCC BAA-1314 / DSM 25237 / JCM 13912 / CCUG 52030 / FAM5)</name>
    <dbReference type="NCBI Taxonomy" id="1000565"/>
    <lineage>
        <taxon>Bacteria</taxon>
        <taxon>Pseudomonadati</taxon>
        <taxon>Pseudomonadota</taxon>
        <taxon>Betaproteobacteria</taxon>
        <taxon>Nitrosomonadales</taxon>
        <taxon>Sterolibacteriaceae</taxon>
        <taxon>Methyloversatilis</taxon>
    </lineage>
</organism>
<dbReference type="InterPro" id="IPR010255">
    <property type="entry name" value="Haem_peroxidase_sf"/>
</dbReference>
<name>F5RB39_METUF</name>
<feature type="site" description="Transition state stabilizer" evidence="10">
    <location>
        <position position="95"/>
    </location>
</feature>
<dbReference type="EC" id="1.11.1.21" evidence="10 11"/>
<feature type="binding site" description="axial binding residue" evidence="10">
    <location>
        <position position="267"/>
    </location>
    <ligand>
        <name>heme b</name>
        <dbReference type="ChEBI" id="CHEBI:60344"/>
    </ligand>
    <ligandPart>
        <name>Fe</name>
        <dbReference type="ChEBI" id="CHEBI:18248"/>
    </ligandPart>
</feature>
<dbReference type="Pfam" id="PF00141">
    <property type="entry name" value="peroxidase"/>
    <property type="match status" value="2"/>
</dbReference>
<feature type="cross-link" description="Tryptophyl-tyrosyl-methioninium (Tyr-Met) (with Trp-98)" evidence="10">
    <location>
        <begin position="226"/>
        <end position="252"/>
    </location>
</feature>
<dbReference type="GO" id="GO:0005829">
    <property type="term" value="C:cytosol"/>
    <property type="evidence" value="ECO:0007669"/>
    <property type="project" value="TreeGrafter"/>
</dbReference>
<evidence type="ECO:0000256" key="3">
    <source>
        <dbReference type="ARBA" id="ARBA00022723"/>
    </source>
</evidence>
<dbReference type="AlphaFoldDB" id="F5RB39"/>
<keyword evidence="4 10" id="KW-0560">Oxidoreductase</keyword>
<evidence type="ECO:0000256" key="8">
    <source>
        <dbReference type="ARBA" id="ARBA00051651"/>
    </source>
</evidence>
<dbReference type="GO" id="GO:0042744">
    <property type="term" value="P:hydrogen peroxide catabolic process"/>
    <property type="evidence" value="ECO:0007669"/>
    <property type="project" value="UniProtKB-KW"/>
</dbReference>
<dbReference type="GO" id="GO:0046872">
    <property type="term" value="F:metal ion binding"/>
    <property type="evidence" value="ECO:0007669"/>
    <property type="project" value="UniProtKB-KW"/>
</dbReference>
<keyword evidence="5 10" id="KW-0408">Iron</keyword>
<dbReference type="SUPFAM" id="SSF48113">
    <property type="entry name" value="Heme-dependent peroxidases"/>
    <property type="match status" value="2"/>
</dbReference>
<comment type="PTM">
    <text evidence="10">Formation of the three residue Trp-Tyr-Met cross-link is important for the catalase, but not the peroxidase activity of the enzyme.</text>
</comment>
<dbReference type="Gene3D" id="1.10.520.10">
    <property type="match status" value="2"/>
</dbReference>
<comment type="catalytic activity">
    <reaction evidence="7 10 11">
        <text>2 H2O2 = O2 + 2 H2O</text>
        <dbReference type="Rhea" id="RHEA:20309"/>
        <dbReference type="ChEBI" id="CHEBI:15377"/>
        <dbReference type="ChEBI" id="CHEBI:15379"/>
        <dbReference type="ChEBI" id="CHEBI:16240"/>
        <dbReference type="EC" id="1.11.1.21"/>
    </reaction>
</comment>
<evidence type="ECO:0000256" key="1">
    <source>
        <dbReference type="ARBA" id="ARBA00022559"/>
    </source>
</evidence>